<keyword evidence="2" id="KW-0472">Membrane</keyword>
<dbReference type="Proteomes" id="UP000193944">
    <property type="component" value="Unassembled WGS sequence"/>
</dbReference>
<evidence type="ECO:0000256" key="2">
    <source>
        <dbReference type="SAM" id="Phobius"/>
    </source>
</evidence>
<evidence type="ECO:0000313" key="4">
    <source>
        <dbReference type="Proteomes" id="UP000193944"/>
    </source>
</evidence>
<reference evidence="3 4" key="1">
    <citation type="submission" date="2016-08" db="EMBL/GenBank/DDBJ databases">
        <title>A Parts List for Fungal Cellulosomes Revealed by Comparative Genomics.</title>
        <authorList>
            <consortium name="DOE Joint Genome Institute"/>
            <person name="Haitjema C.H."/>
            <person name="Gilmore S.P."/>
            <person name="Henske J.K."/>
            <person name="Solomon K.V."/>
            <person name="De Groot R."/>
            <person name="Kuo A."/>
            <person name="Mondo S.J."/>
            <person name="Salamov A.A."/>
            <person name="Labutti K."/>
            <person name="Zhao Z."/>
            <person name="Chiniquy J."/>
            <person name="Barry K."/>
            <person name="Brewer H.M."/>
            <person name="Purvine S.O."/>
            <person name="Wright A.T."/>
            <person name="Boxma B."/>
            <person name="Van Alen T."/>
            <person name="Hackstein J.H."/>
            <person name="Baker S.E."/>
            <person name="Grigoriev I.V."/>
            <person name="O'Malley M.A."/>
        </authorList>
    </citation>
    <scope>NUCLEOTIDE SEQUENCE [LARGE SCALE GENOMIC DNA]</scope>
    <source>
        <strain evidence="3 4">S4</strain>
    </source>
</reference>
<gene>
    <name evidence="3" type="ORF">BCR32DRAFT_268836</name>
</gene>
<protein>
    <submittedName>
        <fullName evidence="3">Uncharacterized protein</fullName>
    </submittedName>
</protein>
<keyword evidence="2" id="KW-1133">Transmembrane helix</keyword>
<sequence length="493" mass="58190">MFKKTMIRNDKFIFRVIFPVLFFSVLFITLIQNLKPVGKFNEDILNKVSRDDNINVLNFTNFGYKIIEYQISYKNIKNVDIKSIIFKNNTNTENNNFKNNTNTENNNFKNNTNTENNNFKNNTNIENDNFKNNTNTEIKNSNIKKNVLYVSRHEGTISNFSTIGSLLNVHTTVIQPKYGFNQRPNCFEKDRCRSFVEMMCNKYEFIIISDIIPDSYIFFINPCKAKVILEITNRFDIFVNSQVKDDYLHRIGSAILGNRNLVVVENNPFETYYACTHGVFIPKYYLIRPLGYAPYYLLNEEHKEVHDEIAFIDHSKHDKNITLPNLERIGIKFTKLPHRYGGPLVLSTYKAILMLPYQVSIMKMMENFRYGVAVILPSERLFRELLNDNLYVFSQKELKDVKDGISKYVEFYNSEFKHLFVYFDKWEDLPNIVETTNFDDIKENVKTFMKEYEKKALNLWAQVLDVIPSENITIDKEPLCKNQRFYNYLGVNN</sequence>
<dbReference type="STRING" id="1754192.A0A1Y1X3Y1"/>
<reference evidence="3 4" key="2">
    <citation type="submission" date="2016-08" db="EMBL/GenBank/DDBJ databases">
        <title>Pervasive Adenine N6-methylation of Active Genes in Fungi.</title>
        <authorList>
            <consortium name="DOE Joint Genome Institute"/>
            <person name="Mondo S.J."/>
            <person name="Dannebaum R.O."/>
            <person name="Kuo R.C."/>
            <person name="Labutti K."/>
            <person name="Haridas S."/>
            <person name="Kuo A."/>
            <person name="Salamov A."/>
            <person name="Ahrendt S.R."/>
            <person name="Lipzen A."/>
            <person name="Sullivan W."/>
            <person name="Andreopoulos W.B."/>
            <person name="Clum A."/>
            <person name="Lindquist E."/>
            <person name="Daum C."/>
            <person name="Ramamoorthy G.K."/>
            <person name="Gryganskyi A."/>
            <person name="Culley D."/>
            <person name="Magnuson J.K."/>
            <person name="James T.Y."/>
            <person name="O'Malley M.A."/>
            <person name="Stajich J.E."/>
            <person name="Spatafora J.W."/>
            <person name="Visel A."/>
            <person name="Grigoriev I.V."/>
        </authorList>
    </citation>
    <scope>NUCLEOTIDE SEQUENCE [LARGE SCALE GENOMIC DNA]</scope>
    <source>
        <strain evidence="3 4">S4</strain>
    </source>
</reference>
<dbReference type="OrthoDB" id="543916at2759"/>
<dbReference type="AlphaFoldDB" id="A0A1Y1X3Y1"/>
<feature type="region of interest" description="Disordered" evidence="1">
    <location>
        <begin position="95"/>
        <end position="133"/>
    </location>
</feature>
<evidence type="ECO:0000313" key="3">
    <source>
        <dbReference type="EMBL" id="ORX80520.1"/>
    </source>
</evidence>
<keyword evidence="2" id="KW-0812">Transmembrane</keyword>
<dbReference type="EMBL" id="MCFG01000143">
    <property type="protein sequence ID" value="ORX80520.1"/>
    <property type="molecule type" value="Genomic_DNA"/>
</dbReference>
<keyword evidence="4" id="KW-1185">Reference proteome</keyword>
<evidence type="ECO:0000256" key="1">
    <source>
        <dbReference type="SAM" id="MobiDB-lite"/>
    </source>
</evidence>
<name>A0A1Y1X3Y1_9FUNG</name>
<accession>A0A1Y1X3Y1</accession>
<proteinExistence type="predicted"/>
<feature type="transmembrane region" description="Helical" evidence="2">
    <location>
        <begin position="12"/>
        <end position="31"/>
    </location>
</feature>
<organism evidence="3 4">
    <name type="scientific">Anaeromyces robustus</name>
    <dbReference type="NCBI Taxonomy" id="1754192"/>
    <lineage>
        <taxon>Eukaryota</taxon>
        <taxon>Fungi</taxon>
        <taxon>Fungi incertae sedis</taxon>
        <taxon>Chytridiomycota</taxon>
        <taxon>Chytridiomycota incertae sedis</taxon>
        <taxon>Neocallimastigomycetes</taxon>
        <taxon>Neocallimastigales</taxon>
        <taxon>Neocallimastigaceae</taxon>
        <taxon>Anaeromyces</taxon>
    </lineage>
</organism>
<comment type="caution">
    <text evidence="3">The sequence shown here is derived from an EMBL/GenBank/DDBJ whole genome shotgun (WGS) entry which is preliminary data.</text>
</comment>